<dbReference type="FunFam" id="1.10.287.110:FF:000009">
    <property type="entry name" value="Auxilin-related protein 1"/>
    <property type="match status" value="1"/>
</dbReference>
<dbReference type="Proteomes" id="UP000636800">
    <property type="component" value="Chromosome 12"/>
</dbReference>
<evidence type="ECO:0000313" key="4">
    <source>
        <dbReference type="EMBL" id="KAG0458265.1"/>
    </source>
</evidence>
<feature type="compositionally biased region" description="Polar residues" evidence="3">
    <location>
        <begin position="1123"/>
        <end position="1134"/>
    </location>
</feature>
<dbReference type="GO" id="GO:0030276">
    <property type="term" value="F:clathrin binding"/>
    <property type="evidence" value="ECO:0007669"/>
    <property type="project" value="TreeGrafter"/>
</dbReference>
<accession>A0A835PTB6</accession>
<feature type="compositionally biased region" description="Polar residues" evidence="3">
    <location>
        <begin position="233"/>
        <end position="247"/>
    </location>
</feature>
<dbReference type="PANTHER" id="PTHR23172">
    <property type="entry name" value="AUXILIN/CYCLIN G-ASSOCIATED KINASE-RELATED"/>
    <property type="match status" value="1"/>
</dbReference>
<feature type="coiled-coil region" evidence="2">
    <location>
        <begin position="987"/>
        <end position="1075"/>
    </location>
</feature>
<dbReference type="Gene3D" id="1.10.287.110">
    <property type="entry name" value="DnaJ domain"/>
    <property type="match status" value="1"/>
</dbReference>
<evidence type="ECO:0000313" key="5">
    <source>
        <dbReference type="Proteomes" id="UP000636800"/>
    </source>
</evidence>
<dbReference type="CDD" id="cd06257">
    <property type="entry name" value="DnaJ"/>
    <property type="match status" value="1"/>
</dbReference>
<dbReference type="GO" id="GO:0072318">
    <property type="term" value="P:clathrin coat disassembly"/>
    <property type="evidence" value="ECO:0007669"/>
    <property type="project" value="TreeGrafter"/>
</dbReference>
<protein>
    <recommendedName>
        <fullName evidence="6">Auxilin-like protein 1</fullName>
    </recommendedName>
</protein>
<dbReference type="InterPro" id="IPR001623">
    <property type="entry name" value="DnaJ_domain"/>
</dbReference>
<feature type="region of interest" description="Disordered" evidence="3">
    <location>
        <begin position="1111"/>
        <end position="1134"/>
    </location>
</feature>
<keyword evidence="1 2" id="KW-0175">Coiled coil</keyword>
<dbReference type="SUPFAM" id="SSF46565">
    <property type="entry name" value="Chaperone J-domain"/>
    <property type="match status" value="1"/>
</dbReference>
<keyword evidence="5" id="KW-1185">Reference proteome</keyword>
<feature type="compositionally biased region" description="Polar residues" evidence="3">
    <location>
        <begin position="466"/>
        <end position="501"/>
    </location>
</feature>
<organism evidence="4 5">
    <name type="scientific">Vanilla planifolia</name>
    <name type="common">Vanilla</name>
    <dbReference type="NCBI Taxonomy" id="51239"/>
    <lineage>
        <taxon>Eukaryota</taxon>
        <taxon>Viridiplantae</taxon>
        <taxon>Streptophyta</taxon>
        <taxon>Embryophyta</taxon>
        <taxon>Tracheophyta</taxon>
        <taxon>Spermatophyta</taxon>
        <taxon>Magnoliopsida</taxon>
        <taxon>Liliopsida</taxon>
        <taxon>Asparagales</taxon>
        <taxon>Orchidaceae</taxon>
        <taxon>Vanilloideae</taxon>
        <taxon>Vanilleae</taxon>
        <taxon>Vanilla</taxon>
    </lineage>
</organism>
<comment type="caution">
    <text evidence="4">The sequence shown here is derived from an EMBL/GenBank/DDBJ whole genome shotgun (WGS) entry which is preliminary data.</text>
</comment>
<evidence type="ECO:0000256" key="2">
    <source>
        <dbReference type="SAM" id="Coils"/>
    </source>
</evidence>
<gene>
    <name evidence="4" type="ORF">HPP92_023422</name>
</gene>
<dbReference type="EMBL" id="JADCNL010000012">
    <property type="protein sequence ID" value="KAG0458265.1"/>
    <property type="molecule type" value="Genomic_DNA"/>
</dbReference>
<dbReference type="GO" id="GO:0005783">
    <property type="term" value="C:endoplasmic reticulum"/>
    <property type="evidence" value="ECO:0007669"/>
    <property type="project" value="UniProtKB-ARBA"/>
</dbReference>
<dbReference type="GO" id="GO:0031982">
    <property type="term" value="C:vesicle"/>
    <property type="evidence" value="ECO:0007669"/>
    <property type="project" value="TreeGrafter"/>
</dbReference>
<dbReference type="PANTHER" id="PTHR23172:SF87">
    <property type="entry name" value="CHAPERONE DNAJ-DOMAIN SUPERFAMILY PROTEIN"/>
    <property type="match status" value="1"/>
</dbReference>
<sequence>MEDHHTSWPGRKKVHTSAAIATRSVYEDVFGGPTMHPTSFPLQPEDYYEIFGAAGSACSIPVLDLPPACENFEDVGDGYGPCDRRRGVEYLEIFGGFGGSDFVLSYEELNAKPKRSEARTLSDVSKPQKKGYEEIHAASFGTEQSSSVPKHFDNASLKQFSTSYHTSQGIKGNVKSKSTSTASFDDIGGFTFVDAVDLIPDVKQKALNQETTNISGIQNCIVDGDQEREAPLQPSSGTVINSKSEQRPLESNCTSLLHDLEDKKHNSRCSDHHLTSSGDMALSSSLSYLKLSEINLQTMPLQVPPPSRSPPKLFKKSKHLKMMHMESRYGTEERTSLKPKVNDQFHSSSGATDVHAINESVKGNSCFSGEMDPSSAAAASVAAIKEAMEQAQARLKTAKDAMDRKRDKHHRRVSLAKTMNVMQHGPTYEVGLQNRCKVIAGDNLLRENNVIDECAFLEKKEVGSAGKTSSNHVDVKRQSPSSGKNPQFQSHEETFNSSHSSKLGEVSGKWEMDNIRHGHICNGSLLSMVNDIYVQGNEKRGMADIYLRQGKETDCAEEQALEDNQNSSESIASIEKYNNITCGSVRFVEEKNVFDVIMEEKNVADVIMEDKNVADVIMEEVMLKNSAGELEVADGHHQLMENLKFFDAHQDDTAINKVEIPSSIIYDCQTKQDEKRTIASNVEVKLGVPNSYHEEREFEAPEMVPGCIEDKNKSVLSHANCEPNGDIKEVKIADETSVKNMFDSAWTKQIPVETKPCIYYENKIIGDKHQNCSVVNRYKIEETEDVALKENEVGGLKTNFEACIIVGNEHDEEATEEDNRAEMLIIQGKLIDAKIEEEVCSTKETFLESCNENEAQEGQTEFLNSEKKSHGRYMIEEQQNCESHSLGEGYHTRNKSDSTIEVTVACKLGDSQVTSSSAAECHYGIFEESIAPAVVLSRKQNNFQATASQPAKASYAKMDENCIFSVIEEVENKKTIDIEKEMPKDEKMKLEEKERDREREKDRIAAETKNYEARQRALAEAHERAERIAVERVAAEARQRALTDAREKAEKAAEEARLRSERAAVERATEEARQRAIKKALAEKSAAQERVRAALVSSIYMDRIRRDNASVPFNTSHVRDDSQPSQKPSSTKVHQNIESLDAASSTNSQRYSGYCNDGFEAGVIESKLRCKARQERQQRIAERAAKALSEKNMRDILVQREQAERERLAESLDGEVRRWSAGKEGNLRALLSTLHYILGPDSGWQLIPLTDVITQAGVKKAYRKATLCVHPDKLQQRGATIQQKYICEKVFDLLKEAWNKTEDRCQT</sequence>
<feature type="region of interest" description="Disordered" evidence="3">
    <location>
        <begin position="228"/>
        <end position="247"/>
    </location>
</feature>
<dbReference type="GO" id="GO:0072583">
    <property type="term" value="P:clathrin-dependent endocytosis"/>
    <property type="evidence" value="ECO:0007669"/>
    <property type="project" value="TreeGrafter"/>
</dbReference>
<feature type="compositionally biased region" description="Basic and acidic residues" evidence="3">
    <location>
        <begin position="328"/>
        <end position="343"/>
    </location>
</feature>
<evidence type="ECO:0000256" key="3">
    <source>
        <dbReference type="SAM" id="MobiDB-lite"/>
    </source>
</evidence>
<feature type="coiled-coil region" evidence="2">
    <location>
        <begin position="381"/>
        <end position="408"/>
    </location>
</feature>
<dbReference type="OrthoDB" id="785070at2759"/>
<evidence type="ECO:0008006" key="6">
    <source>
        <dbReference type="Google" id="ProtNLM"/>
    </source>
</evidence>
<name>A0A835PTB6_VANPL</name>
<evidence type="ECO:0000256" key="1">
    <source>
        <dbReference type="ARBA" id="ARBA00023054"/>
    </source>
</evidence>
<feature type="region of interest" description="Disordered" evidence="3">
    <location>
        <begin position="462"/>
        <end position="503"/>
    </location>
</feature>
<feature type="region of interest" description="Disordered" evidence="3">
    <location>
        <begin position="328"/>
        <end position="350"/>
    </location>
</feature>
<dbReference type="InterPro" id="IPR036869">
    <property type="entry name" value="J_dom_sf"/>
</dbReference>
<reference evidence="4 5" key="1">
    <citation type="journal article" date="2020" name="Nat. Food">
        <title>A phased Vanilla planifolia genome enables genetic improvement of flavour and production.</title>
        <authorList>
            <person name="Hasing T."/>
            <person name="Tang H."/>
            <person name="Brym M."/>
            <person name="Khazi F."/>
            <person name="Huang T."/>
            <person name="Chambers A.H."/>
        </authorList>
    </citation>
    <scope>NUCLEOTIDE SEQUENCE [LARGE SCALE GENOMIC DNA]</scope>
    <source>
        <tissue evidence="4">Leaf</tissue>
    </source>
</reference>
<proteinExistence type="predicted"/>
<feature type="coiled-coil region" evidence="2">
    <location>
        <begin position="1171"/>
        <end position="1206"/>
    </location>
</feature>